<dbReference type="GO" id="GO:0015628">
    <property type="term" value="P:protein secretion by the type II secretion system"/>
    <property type="evidence" value="ECO:0007669"/>
    <property type="project" value="TreeGrafter"/>
</dbReference>
<dbReference type="GO" id="GO:0015627">
    <property type="term" value="C:type II protein secretion system complex"/>
    <property type="evidence" value="ECO:0007669"/>
    <property type="project" value="TreeGrafter"/>
</dbReference>
<dbReference type="GO" id="GO:0006281">
    <property type="term" value="P:DNA repair"/>
    <property type="evidence" value="ECO:0007669"/>
    <property type="project" value="InterPro"/>
</dbReference>
<feature type="domain" description="Helix-hairpin-helix DNA-binding motif class 1" evidence="2">
    <location>
        <begin position="178"/>
        <end position="197"/>
    </location>
</feature>
<dbReference type="RefSeq" id="WP_053545442.1">
    <property type="nucleotide sequence ID" value="NZ_CP009220.1"/>
</dbReference>
<dbReference type="PANTHER" id="PTHR21180:SF32">
    <property type="entry name" value="ENDONUCLEASE_EXONUCLEASE_PHOSPHATASE FAMILY DOMAIN-CONTAINING PROTEIN 1"/>
    <property type="match status" value="1"/>
</dbReference>
<evidence type="ECO:0000313" key="4">
    <source>
        <dbReference type="Proteomes" id="UP000068067"/>
    </source>
</evidence>
<keyword evidence="1" id="KW-0472">Membrane</keyword>
<reference evidence="3 4" key="1">
    <citation type="submission" date="2014-08" db="EMBL/GenBank/DDBJ databases">
        <title>Complete genome sequence of Corynebacterium deserti GIMN1.010 (=DSM 45689), isolated from desert sand in western China.</title>
        <authorList>
            <person name="Ruckert C."/>
            <person name="Albersmeier A."/>
            <person name="Kalinowski J."/>
        </authorList>
    </citation>
    <scope>NUCLEOTIDE SEQUENCE [LARGE SCALE GENOMIC DNA]</scope>
    <source>
        <strain evidence="3 4">GIMN1.010</strain>
    </source>
</reference>
<evidence type="ECO:0000256" key="1">
    <source>
        <dbReference type="SAM" id="Phobius"/>
    </source>
</evidence>
<dbReference type="Proteomes" id="UP000068067">
    <property type="component" value="Chromosome"/>
</dbReference>
<dbReference type="InterPro" id="IPR051675">
    <property type="entry name" value="Endo/Exo/Phosphatase_dom_1"/>
</dbReference>
<dbReference type="KEGG" id="cdx:CDES_10685"/>
<dbReference type="GO" id="GO:0003677">
    <property type="term" value="F:DNA binding"/>
    <property type="evidence" value="ECO:0007669"/>
    <property type="project" value="InterPro"/>
</dbReference>
<dbReference type="Pfam" id="PF10531">
    <property type="entry name" value="SLBB"/>
    <property type="match status" value="1"/>
</dbReference>
<sequence>MKPDIAARLQGLTRPTGTEDLMRVDYPTPRFQISLKGAILAAAAVIAVVAGLIVFTDEPHSPPTMAAVAESFQTPAPSSHIVVSVVGHVDRPGLVTLPEGARIADALSAAGAREDADIFALNLAQVLVDGTQIHVYRMGEAPHEVAGAADPGAGVAPLSGSVSGSVSGLVSLNSATLTELVTLPGVGEKTAQAIIDYRDSSGGFSSVDGLLNVKGIGPSKFDQLAPLVTP</sequence>
<proteinExistence type="predicted"/>
<dbReference type="PANTHER" id="PTHR21180">
    <property type="entry name" value="ENDONUCLEASE/EXONUCLEASE/PHOSPHATASE FAMILY DOMAIN-CONTAINING PROTEIN 1"/>
    <property type="match status" value="1"/>
</dbReference>
<evidence type="ECO:0000313" key="3">
    <source>
        <dbReference type="EMBL" id="ALC06512.1"/>
    </source>
</evidence>
<dbReference type="Gene3D" id="1.10.150.320">
    <property type="entry name" value="Photosystem II 12 kDa extrinsic protein"/>
    <property type="match status" value="1"/>
</dbReference>
<feature type="transmembrane region" description="Helical" evidence="1">
    <location>
        <begin position="33"/>
        <end position="55"/>
    </location>
</feature>
<dbReference type="Pfam" id="PF12836">
    <property type="entry name" value="HHH_3"/>
    <property type="match status" value="1"/>
</dbReference>
<dbReference type="InterPro" id="IPR003583">
    <property type="entry name" value="Hlx-hairpin-Hlx_DNA-bd_motif"/>
</dbReference>
<dbReference type="InterPro" id="IPR019554">
    <property type="entry name" value="Soluble_ligand-bd"/>
</dbReference>
<dbReference type="PATRIC" id="fig|931089.4.peg.2162"/>
<dbReference type="AlphaFoldDB" id="A0A0M4CYI8"/>
<dbReference type="SUPFAM" id="SSF47781">
    <property type="entry name" value="RuvA domain 2-like"/>
    <property type="match status" value="1"/>
</dbReference>
<keyword evidence="1" id="KW-0812">Transmembrane</keyword>
<keyword evidence="1" id="KW-1133">Transmembrane helix</keyword>
<gene>
    <name evidence="3" type="ORF">CDES_10685</name>
</gene>
<name>A0A0M4CYI8_9CORY</name>
<feature type="domain" description="Helix-hairpin-helix DNA-binding motif class 1" evidence="2">
    <location>
        <begin position="208"/>
        <end position="227"/>
    </location>
</feature>
<evidence type="ECO:0000259" key="2">
    <source>
        <dbReference type="SMART" id="SM00278"/>
    </source>
</evidence>
<accession>A0A0M4CYI8</accession>
<dbReference type="OrthoDB" id="9758724at2"/>
<keyword evidence="4" id="KW-1185">Reference proteome</keyword>
<dbReference type="EMBL" id="CP009220">
    <property type="protein sequence ID" value="ALC06512.1"/>
    <property type="molecule type" value="Genomic_DNA"/>
</dbReference>
<protein>
    <submittedName>
        <fullName evidence="3">DNA uptake protein</fullName>
    </submittedName>
</protein>
<organism evidence="3 4">
    <name type="scientific">Corynebacterium deserti GIMN1.010</name>
    <dbReference type="NCBI Taxonomy" id="931089"/>
    <lineage>
        <taxon>Bacteria</taxon>
        <taxon>Bacillati</taxon>
        <taxon>Actinomycetota</taxon>
        <taxon>Actinomycetes</taxon>
        <taxon>Mycobacteriales</taxon>
        <taxon>Corynebacteriaceae</taxon>
        <taxon>Corynebacterium</taxon>
    </lineage>
</organism>
<dbReference type="STRING" id="931089.CDES_10685"/>
<dbReference type="SMART" id="SM00278">
    <property type="entry name" value="HhH1"/>
    <property type="match status" value="2"/>
</dbReference>
<dbReference type="InterPro" id="IPR010994">
    <property type="entry name" value="RuvA_2-like"/>
</dbReference>